<keyword evidence="1" id="KW-0732">Signal</keyword>
<evidence type="ECO:0000256" key="1">
    <source>
        <dbReference type="SAM" id="SignalP"/>
    </source>
</evidence>
<name>A0A7I4Z8M2_HAECO</name>
<dbReference type="WBParaSite" id="HCON_00192110-00001">
    <property type="protein sequence ID" value="HCON_00192110-00001"/>
    <property type="gene ID" value="HCON_00192110"/>
</dbReference>
<feature type="chain" id="PRO_5029648358" evidence="1">
    <location>
        <begin position="22"/>
        <end position="64"/>
    </location>
</feature>
<evidence type="ECO:0000313" key="2">
    <source>
        <dbReference type="Proteomes" id="UP000025227"/>
    </source>
</evidence>
<organism evidence="2 3">
    <name type="scientific">Haemonchus contortus</name>
    <name type="common">Barber pole worm</name>
    <dbReference type="NCBI Taxonomy" id="6289"/>
    <lineage>
        <taxon>Eukaryota</taxon>
        <taxon>Metazoa</taxon>
        <taxon>Ecdysozoa</taxon>
        <taxon>Nematoda</taxon>
        <taxon>Chromadorea</taxon>
        <taxon>Rhabditida</taxon>
        <taxon>Rhabditina</taxon>
        <taxon>Rhabditomorpha</taxon>
        <taxon>Strongyloidea</taxon>
        <taxon>Trichostrongylidae</taxon>
        <taxon>Haemonchus</taxon>
    </lineage>
</organism>
<protein>
    <submittedName>
        <fullName evidence="3">Defensin-like protein</fullName>
    </submittedName>
</protein>
<sequence length="64" mass="7284">MLRKTIFISVILLCYANIAHTDRHIVCPYLGSTVCNVLCRVFTSCKGRCLQNGKCVCQKCWTKE</sequence>
<evidence type="ECO:0000313" key="3">
    <source>
        <dbReference type="WBParaSite" id="HCON_00192110-00001"/>
    </source>
</evidence>
<keyword evidence="2" id="KW-1185">Reference proteome</keyword>
<feature type="signal peptide" evidence="1">
    <location>
        <begin position="1"/>
        <end position="21"/>
    </location>
</feature>
<dbReference type="AlphaFoldDB" id="A0A7I4Z8M2"/>
<accession>A0A7I4Z8M2</accession>
<proteinExistence type="predicted"/>
<reference evidence="3" key="1">
    <citation type="submission" date="2020-12" db="UniProtKB">
        <authorList>
            <consortium name="WormBaseParasite"/>
        </authorList>
    </citation>
    <scope>IDENTIFICATION</scope>
    <source>
        <strain evidence="3">MHco3</strain>
    </source>
</reference>
<dbReference type="Proteomes" id="UP000025227">
    <property type="component" value="Unplaced"/>
</dbReference>